<keyword evidence="2" id="KW-1185">Reference proteome</keyword>
<evidence type="ECO:0000313" key="1">
    <source>
        <dbReference type="EMBL" id="KAJ8401919.1"/>
    </source>
</evidence>
<accession>A0AAD7SG30</accession>
<reference evidence="1" key="1">
    <citation type="journal article" date="2023" name="Science">
        <title>Genome structures resolve the early diversification of teleost fishes.</title>
        <authorList>
            <person name="Parey E."/>
            <person name="Louis A."/>
            <person name="Montfort J."/>
            <person name="Bouchez O."/>
            <person name="Roques C."/>
            <person name="Iampietro C."/>
            <person name="Lluch J."/>
            <person name="Castinel A."/>
            <person name="Donnadieu C."/>
            <person name="Desvignes T."/>
            <person name="Floi Bucao C."/>
            <person name="Jouanno E."/>
            <person name="Wen M."/>
            <person name="Mejri S."/>
            <person name="Dirks R."/>
            <person name="Jansen H."/>
            <person name="Henkel C."/>
            <person name="Chen W.J."/>
            <person name="Zahm M."/>
            <person name="Cabau C."/>
            <person name="Klopp C."/>
            <person name="Thompson A.W."/>
            <person name="Robinson-Rechavi M."/>
            <person name="Braasch I."/>
            <person name="Lecointre G."/>
            <person name="Bobe J."/>
            <person name="Postlethwait J.H."/>
            <person name="Berthelot C."/>
            <person name="Roest Crollius H."/>
            <person name="Guiguen Y."/>
        </authorList>
    </citation>
    <scope>NUCLEOTIDE SEQUENCE</scope>
    <source>
        <strain evidence="1">NC1722</strain>
    </source>
</reference>
<dbReference type="Proteomes" id="UP001221898">
    <property type="component" value="Unassembled WGS sequence"/>
</dbReference>
<dbReference type="AlphaFoldDB" id="A0AAD7SG30"/>
<name>A0AAD7SG30_9TELE</name>
<comment type="caution">
    <text evidence="1">The sequence shown here is derived from an EMBL/GenBank/DDBJ whole genome shotgun (WGS) entry which is preliminary data.</text>
</comment>
<evidence type="ECO:0000313" key="2">
    <source>
        <dbReference type="Proteomes" id="UP001221898"/>
    </source>
</evidence>
<sequence>MRRLNDCCHRVTEGNELWPGEQADDMSQIGPSKTFDVEHCPAGVGWPSDKGCSTPLLGETATAHSSSFSPEVMALQRL</sequence>
<protein>
    <submittedName>
        <fullName evidence="1">Uncharacterized protein</fullName>
    </submittedName>
</protein>
<proteinExistence type="predicted"/>
<gene>
    <name evidence="1" type="ORF">AAFF_G00375000</name>
</gene>
<organism evidence="1 2">
    <name type="scientific">Aldrovandia affinis</name>
    <dbReference type="NCBI Taxonomy" id="143900"/>
    <lineage>
        <taxon>Eukaryota</taxon>
        <taxon>Metazoa</taxon>
        <taxon>Chordata</taxon>
        <taxon>Craniata</taxon>
        <taxon>Vertebrata</taxon>
        <taxon>Euteleostomi</taxon>
        <taxon>Actinopterygii</taxon>
        <taxon>Neopterygii</taxon>
        <taxon>Teleostei</taxon>
        <taxon>Notacanthiformes</taxon>
        <taxon>Halosauridae</taxon>
        <taxon>Aldrovandia</taxon>
    </lineage>
</organism>
<dbReference type="EMBL" id="JAINUG010000067">
    <property type="protein sequence ID" value="KAJ8401919.1"/>
    <property type="molecule type" value="Genomic_DNA"/>
</dbReference>